<comment type="caution">
    <text evidence="9">The sequence shown here is derived from an EMBL/GenBank/DDBJ whole genome shotgun (WGS) entry which is preliminary data.</text>
</comment>
<dbReference type="RefSeq" id="WP_253795901.1">
    <property type="nucleotide sequence ID" value="NZ_BAAAUB010000061.1"/>
</dbReference>
<feature type="transmembrane region" description="Helical" evidence="7">
    <location>
        <begin position="172"/>
        <end position="192"/>
    </location>
</feature>
<keyword evidence="10" id="KW-1185">Reference proteome</keyword>
<comment type="subcellular location">
    <subcellularLocation>
        <location evidence="1 7">Cell membrane</location>
        <topology evidence="1 7">Multi-pass membrane protein</topology>
    </subcellularLocation>
</comment>
<keyword evidence="5 7" id="KW-1133">Transmembrane helix</keyword>
<evidence type="ECO:0000313" key="9">
    <source>
        <dbReference type="EMBL" id="MCP2308970.1"/>
    </source>
</evidence>
<feature type="transmembrane region" description="Helical" evidence="7">
    <location>
        <begin position="31"/>
        <end position="49"/>
    </location>
</feature>
<protein>
    <submittedName>
        <fullName evidence="9">Membrane protein DedA with SNARE-associated domain</fullName>
    </submittedName>
</protein>
<evidence type="ECO:0000313" key="10">
    <source>
        <dbReference type="Proteomes" id="UP001206483"/>
    </source>
</evidence>
<dbReference type="EMBL" id="JAMZDX010000002">
    <property type="protein sequence ID" value="MCP2308970.1"/>
    <property type="molecule type" value="Genomic_DNA"/>
</dbReference>
<dbReference type="PANTHER" id="PTHR30353">
    <property type="entry name" value="INNER MEMBRANE PROTEIN DEDA-RELATED"/>
    <property type="match status" value="1"/>
</dbReference>
<comment type="similarity">
    <text evidence="2 7">Belongs to the DedA family.</text>
</comment>
<reference evidence="9 10" key="1">
    <citation type="submission" date="2022-06" db="EMBL/GenBank/DDBJ databases">
        <title>Sequencing the genomes of 1000 actinobacteria strains.</title>
        <authorList>
            <person name="Klenk H.-P."/>
        </authorList>
    </citation>
    <scope>NUCLEOTIDE SEQUENCE [LARGE SCALE GENOMIC DNA]</scope>
    <source>
        <strain evidence="9 10">DSM 41656</strain>
    </source>
</reference>
<keyword evidence="4 7" id="KW-0812">Transmembrane</keyword>
<feature type="transmembrane region" description="Helical" evidence="7">
    <location>
        <begin position="56"/>
        <end position="75"/>
    </location>
</feature>
<dbReference type="Proteomes" id="UP001206483">
    <property type="component" value="Unassembled WGS sequence"/>
</dbReference>
<evidence type="ECO:0000256" key="5">
    <source>
        <dbReference type="ARBA" id="ARBA00022989"/>
    </source>
</evidence>
<evidence type="ECO:0000256" key="2">
    <source>
        <dbReference type="ARBA" id="ARBA00010792"/>
    </source>
</evidence>
<dbReference type="PANTHER" id="PTHR30353:SF15">
    <property type="entry name" value="INNER MEMBRANE PROTEIN YABI"/>
    <property type="match status" value="1"/>
</dbReference>
<evidence type="ECO:0000256" key="3">
    <source>
        <dbReference type="ARBA" id="ARBA00022475"/>
    </source>
</evidence>
<feature type="transmembrane region" description="Helical" evidence="7">
    <location>
        <begin position="141"/>
        <end position="166"/>
    </location>
</feature>
<dbReference type="InterPro" id="IPR032818">
    <property type="entry name" value="DedA-like"/>
</dbReference>
<evidence type="ECO:0000256" key="1">
    <source>
        <dbReference type="ARBA" id="ARBA00004651"/>
    </source>
</evidence>
<evidence type="ECO:0000256" key="4">
    <source>
        <dbReference type="ARBA" id="ARBA00022692"/>
    </source>
</evidence>
<gene>
    <name evidence="9" type="ORF">FHR36_002094</name>
</gene>
<keyword evidence="3 7" id="KW-1003">Cell membrane</keyword>
<dbReference type="InterPro" id="IPR032816">
    <property type="entry name" value="VTT_dom"/>
</dbReference>
<evidence type="ECO:0000256" key="7">
    <source>
        <dbReference type="RuleBase" id="RU367016"/>
    </source>
</evidence>
<name>A0ABT1IV08_9ACTN</name>
<dbReference type="Pfam" id="PF09335">
    <property type="entry name" value="VTT_dom"/>
    <property type="match status" value="1"/>
</dbReference>
<evidence type="ECO:0000259" key="8">
    <source>
        <dbReference type="Pfam" id="PF09335"/>
    </source>
</evidence>
<feature type="domain" description="VTT" evidence="8">
    <location>
        <begin position="36"/>
        <end position="160"/>
    </location>
</feature>
<feature type="transmembrane region" description="Helical" evidence="7">
    <location>
        <begin position="7"/>
        <end position="25"/>
    </location>
</feature>
<organism evidence="9 10">
    <name type="scientific">Kitasatospora paracochleata</name>
    <dbReference type="NCBI Taxonomy" id="58354"/>
    <lineage>
        <taxon>Bacteria</taxon>
        <taxon>Bacillati</taxon>
        <taxon>Actinomycetota</taxon>
        <taxon>Actinomycetes</taxon>
        <taxon>Kitasatosporales</taxon>
        <taxon>Streptomycetaceae</taxon>
        <taxon>Kitasatospora</taxon>
    </lineage>
</organism>
<accession>A0ABT1IV08</accession>
<keyword evidence="6 7" id="KW-0472">Membrane</keyword>
<proteinExistence type="inferred from homology"/>
<feature type="transmembrane region" description="Helical" evidence="7">
    <location>
        <begin position="111"/>
        <end position="129"/>
    </location>
</feature>
<sequence length="214" mass="22923">MHAITDWLSGLSGPVVYAVVAALVFVEDALFLGFVVPGETAVVLGGFLAHQGRVSLGLMLLVVVLAAVLGDSVGYEVGHRAGPAILDSRPMRRHRERIAGAQDLIRRRGPAAVFFGRFVAFFRAMMPALAGMSHMPYRRFLLFNALGGLVWGVGFTLLGYFAGAAYSRVEGLVGRALAIALAVLVVAALVVWHVRRRRSRSDPPPDSGGDDDRS</sequence>
<evidence type="ECO:0000256" key="6">
    <source>
        <dbReference type="ARBA" id="ARBA00023136"/>
    </source>
</evidence>